<proteinExistence type="predicted"/>
<feature type="compositionally biased region" description="Low complexity" evidence="1">
    <location>
        <begin position="640"/>
        <end position="656"/>
    </location>
</feature>
<organism evidence="2 3">
    <name type="scientific">Lasallia pustulata</name>
    <dbReference type="NCBI Taxonomy" id="136370"/>
    <lineage>
        <taxon>Eukaryota</taxon>
        <taxon>Fungi</taxon>
        <taxon>Dikarya</taxon>
        <taxon>Ascomycota</taxon>
        <taxon>Pezizomycotina</taxon>
        <taxon>Lecanoromycetes</taxon>
        <taxon>OSLEUM clade</taxon>
        <taxon>Umbilicariomycetidae</taxon>
        <taxon>Umbilicariales</taxon>
        <taxon>Umbilicariaceae</taxon>
        <taxon>Lasallia</taxon>
    </lineage>
</organism>
<sequence length="751" mass="83102">MGSPSQRAIPHRGATNGRWQPQKAQSSEAQYLPPDSISDHLEGYGNYTCEDWRSTDQSQGLHIAFGTLRKSLSQDDLEILRRRISHGSNDAEDGSEFMDGTTCSEYWREWCKLFGDENHAPVSSEPEPSSGSPEQDIDDTIQELLLNPVTEASQGLTGPKDFSVGVKKAFKQYLKGECSTRDLRSDCLPEGLRRPLLTSIEKHRDTVSSRSTDWENINPDLVLEYDHDSDDEQEPAPEEWYRNAPAPSQLSSMTPSAEVRDAYVSLGGRVKSLVGCILEEPPSPPDSNYRDLKPLPPPPPAGATSPPRCYRPNILSRRSSLQTPPSGLYHGAPRTSPKGHVASQIRMPLPPQSARSPIREFLAEKPLPTEPLNSSWSPSTISLDESQIHPLLRSQYKLARPRYSSSGSGNSTCFSPLPPPISAYNTYQNKTRVSGSSQSSQPARLRRRHSYAQFSFMQSPHPSISHPSTTVSGLDSSRGSYLSYAQPDTRPIPESERYDITYTRCHSVENQLDVGGTTSHVETALEIPKLRRHNTDESEMLQMQAVFDAGKEQIMRNIQMALLSSGLEETERSSQSLQHKSSTQSKTPMLSEKLSLKHLPSRVRLLKYQRNVGSTPALVSNSTPALLSDIESLGATLGPSRSASQSSGRRSSSIYSQELSSVVSRENQSMMEELMEEVGIKGAQRPKGGPLRKVFDLHSKLSGHRDKVMLPTSSEKAARVLGGLPGYAPSVMWKKRVKEAEELLKCVEKLT</sequence>
<feature type="compositionally biased region" description="Low complexity" evidence="1">
    <location>
        <begin position="123"/>
        <end position="134"/>
    </location>
</feature>
<evidence type="ECO:0000256" key="1">
    <source>
        <dbReference type="SAM" id="MobiDB-lite"/>
    </source>
</evidence>
<feature type="compositionally biased region" description="Polar residues" evidence="1">
    <location>
        <begin position="246"/>
        <end position="255"/>
    </location>
</feature>
<evidence type="ECO:0000313" key="2">
    <source>
        <dbReference type="EMBL" id="KAA6407853.1"/>
    </source>
</evidence>
<feature type="compositionally biased region" description="Acidic residues" evidence="1">
    <location>
        <begin position="227"/>
        <end position="237"/>
    </location>
</feature>
<dbReference type="AlphaFoldDB" id="A0A5M8PFH1"/>
<dbReference type="OrthoDB" id="5362472at2759"/>
<feature type="region of interest" description="Disordered" evidence="1">
    <location>
        <begin position="458"/>
        <end position="493"/>
    </location>
</feature>
<feature type="region of interest" description="Disordered" evidence="1">
    <location>
        <begin position="566"/>
        <end position="594"/>
    </location>
</feature>
<protein>
    <submittedName>
        <fullName evidence="2">Uncharacterized protein</fullName>
    </submittedName>
</protein>
<accession>A0A5M8PFH1</accession>
<feature type="compositionally biased region" description="Polar residues" evidence="1">
    <location>
        <begin position="573"/>
        <end position="588"/>
    </location>
</feature>
<feature type="region of interest" description="Disordered" evidence="1">
    <location>
        <begin position="118"/>
        <end position="139"/>
    </location>
</feature>
<feature type="compositionally biased region" description="Polar residues" evidence="1">
    <location>
        <begin position="316"/>
        <end position="325"/>
    </location>
</feature>
<comment type="caution">
    <text evidence="2">The sequence shown here is derived from an EMBL/GenBank/DDBJ whole genome shotgun (WGS) entry which is preliminary data.</text>
</comment>
<dbReference type="Proteomes" id="UP000324767">
    <property type="component" value="Unassembled WGS sequence"/>
</dbReference>
<feature type="compositionally biased region" description="Polar residues" evidence="1">
    <location>
        <begin position="17"/>
        <end position="29"/>
    </location>
</feature>
<feature type="region of interest" description="Disordered" evidence="1">
    <location>
        <begin position="637"/>
        <end position="662"/>
    </location>
</feature>
<feature type="compositionally biased region" description="Low complexity" evidence="1">
    <location>
        <begin position="459"/>
        <end position="472"/>
    </location>
</feature>
<dbReference type="EMBL" id="VXIT01000015">
    <property type="protein sequence ID" value="KAA6407853.1"/>
    <property type="molecule type" value="Genomic_DNA"/>
</dbReference>
<reference evidence="2 3" key="1">
    <citation type="submission" date="2019-09" db="EMBL/GenBank/DDBJ databases">
        <title>The hologenome of the rock-dwelling lichen Lasallia pustulata.</title>
        <authorList>
            <person name="Greshake Tzovaras B."/>
            <person name="Segers F."/>
            <person name="Bicker A."/>
            <person name="Dal Grande F."/>
            <person name="Otte J."/>
            <person name="Hankeln T."/>
            <person name="Schmitt I."/>
            <person name="Ebersberger I."/>
        </authorList>
    </citation>
    <scope>NUCLEOTIDE SEQUENCE [LARGE SCALE GENOMIC DNA]</scope>
    <source>
        <strain evidence="2">A1-1</strain>
    </source>
</reference>
<feature type="region of interest" description="Disordered" evidence="1">
    <location>
        <begin position="1"/>
        <end position="37"/>
    </location>
</feature>
<feature type="region of interest" description="Disordered" evidence="1">
    <location>
        <begin position="276"/>
        <end position="342"/>
    </location>
</feature>
<name>A0A5M8PFH1_9LECA</name>
<evidence type="ECO:0000313" key="3">
    <source>
        <dbReference type="Proteomes" id="UP000324767"/>
    </source>
</evidence>
<feature type="region of interest" description="Disordered" evidence="1">
    <location>
        <begin position="227"/>
        <end position="256"/>
    </location>
</feature>
<gene>
    <name evidence="2" type="ORF">FRX48_08204</name>
</gene>